<feature type="domain" description="PAS" evidence="2">
    <location>
        <begin position="261"/>
        <end position="281"/>
    </location>
</feature>
<dbReference type="RefSeq" id="XP_004335193.1">
    <property type="nucleotide sequence ID" value="XM_004335145.1"/>
</dbReference>
<dbReference type="SUPFAM" id="SSF55785">
    <property type="entry name" value="PYP-like sensor domain (PAS domain)"/>
    <property type="match status" value="1"/>
</dbReference>
<dbReference type="AlphaFoldDB" id="L8GJE9"/>
<dbReference type="KEGG" id="acan:ACA1_099950"/>
<protein>
    <recommendedName>
        <fullName evidence="2">PAS domain-containing protein</fullName>
    </recommendedName>
</protein>
<dbReference type="GeneID" id="14913756"/>
<dbReference type="PROSITE" id="PS50112">
    <property type="entry name" value="PAS"/>
    <property type="match status" value="1"/>
</dbReference>
<dbReference type="InterPro" id="IPR035965">
    <property type="entry name" value="PAS-like_dom_sf"/>
</dbReference>
<sequence length="396" mass="43572">MKTTGDHEGKGKGESESEDYDGADEGVKNEDEKNESEGEGGGNENEDGDAPVTRRMMREMEKKLSLLAQLVEMMSGEIRSLRSENHRLRGTVKKMKDHRKQSDQLLAQLSYSNQQWLNHLHQSPWIVDPPGVHQRAVQEGFGDRGSLLLAPFSPTHGWASSLSSSSSSLFPSASSSSSSSPSSSSSSPASPPGSHRSLRSSFSFELSVLHAGVSPALLLEAREALPFLCDYDISPSRFAILDLRYPICVSINPLSDTPPIMVYVNDAFTSLVGYAREELIGLPYTNIGSYNTNHRPQVPEIIRKPPMTSGDVFSFSPLVRCKDGRLLRLADRSQFFYDHDGNAHCAILCATSWHEDTMKESERFNKWLPLRQLAYHPEPRPGDDEANGGASSSSSG</sequence>
<proteinExistence type="predicted"/>
<dbReference type="Gene3D" id="3.30.450.20">
    <property type="entry name" value="PAS domain"/>
    <property type="match status" value="1"/>
</dbReference>
<feature type="region of interest" description="Disordered" evidence="1">
    <location>
        <begin position="1"/>
        <end position="51"/>
    </location>
</feature>
<dbReference type="VEuPathDB" id="AmoebaDB:ACA1_099950"/>
<dbReference type="InterPro" id="IPR000014">
    <property type="entry name" value="PAS"/>
</dbReference>
<dbReference type="GO" id="GO:0006355">
    <property type="term" value="P:regulation of DNA-templated transcription"/>
    <property type="evidence" value="ECO:0007669"/>
    <property type="project" value="InterPro"/>
</dbReference>
<evidence type="ECO:0000313" key="4">
    <source>
        <dbReference type="Proteomes" id="UP000011083"/>
    </source>
</evidence>
<evidence type="ECO:0000259" key="2">
    <source>
        <dbReference type="PROSITE" id="PS50112"/>
    </source>
</evidence>
<feature type="compositionally biased region" description="Basic and acidic residues" evidence="1">
    <location>
        <begin position="1"/>
        <end position="15"/>
    </location>
</feature>
<accession>L8GJE9</accession>
<dbReference type="Pfam" id="PF00989">
    <property type="entry name" value="PAS"/>
    <property type="match status" value="1"/>
</dbReference>
<feature type="region of interest" description="Disordered" evidence="1">
    <location>
        <begin position="375"/>
        <end position="396"/>
    </location>
</feature>
<dbReference type="NCBIfam" id="TIGR00229">
    <property type="entry name" value="sensory_box"/>
    <property type="match status" value="1"/>
</dbReference>
<dbReference type="CDD" id="cd00130">
    <property type="entry name" value="PAS"/>
    <property type="match status" value="1"/>
</dbReference>
<name>L8GJE9_ACACF</name>
<dbReference type="Proteomes" id="UP000011083">
    <property type="component" value="Unassembled WGS sequence"/>
</dbReference>
<keyword evidence="4" id="KW-1185">Reference proteome</keyword>
<evidence type="ECO:0000256" key="1">
    <source>
        <dbReference type="SAM" id="MobiDB-lite"/>
    </source>
</evidence>
<feature type="region of interest" description="Disordered" evidence="1">
    <location>
        <begin position="173"/>
        <end position="194"/>
    </location>
</feature>
<feature type="compositionally biased region" description="Acidic residues" evidence="1">
    <location>
        <begin position="32"/>
        <end position="49"/>
    </location>
</feature>
<evidence type="ECO:0000313" key="3">
    <source>
        <dbReference type="EMBL" id="ELR13180.1"/>
    </source>
</evidence>
<dbReference type="InterPro" id="IPR013767">
    <property type="entry name" value="PAS_fold"/>
</dbReference>
<gene>
    <name evidence="3" type="ORF">ACA1_099950</name>
</gene>
<dbReference type="EMBL" id="KB008097">
    <property type="protein sequence ID" value="ELR13180.1"/>
    <property type="molecule type" value="Genomic_DNA"/>
</dbReference>
<organism evidence="3 4">
    <name type="scientific">Acanthamoeba castellanii (strain ATCC 30010 / Neff)</name>
    <dbReference type="NCBI Taxonomy" id="1257118"/>
    <lineage>
        <taxon>Eukaryota</taxon>
        <taxon>Amoebozoa</taxon>
        <taxon>Discosea</taxon>
        <taxon>Longamoebia</taxon>
        <taxon>Centramoebida</taxon>
        <taxon>Acanthamoebidae</taxon>
        <taxon>Acanthamoeba</taxon>
    </lineage>
</organism>
<reference evidence="3 4" key="1">
    <citation type="journal article" date="2013" name="Genome Biol.">
        <title>Genome of Acanthamoeba castellanii highlights extensive lateral gene transfer and early evolution of tyrosine kinase signaling.</title>
        <authorList>
            <person name="Clarke M."/>
            <person name="Lohan A.J."/>
            <person name="Liu B."/>
            <person name="Lagkouvardos I."/>
            <person name="Roy S."/>
            <person name="Zafar N."/>
            <person name="Bertelli C."/>
            <person name="Schilde C."/>
            <person name="Kianianmomeni A."/>
            <person name="Burglin T.R."/>
            <person name="Frech C."/>
            <person name="Turcotte B."/>
            <person name="Kopec K.O."/>
            <person name="Synnott J.M."/>
            <person name="Choo C."/>
            <person name="Paponov I."/>
            <person name="Finkler A."/>
            <person name="Soon Heng Tan C."/>
            <person name="Hutchins A.P."/>
            <person name="Weinmeier T."/>
            <person name="Rattei T."/>
            <person name="Chu J.S."/>
            <person name="Gimenez G."/>
            <person name="Irimia M."/>
            <person name="Rigden D.J."/>
            <person name="Fitzpatrick D.A."/>
            <person name="Lorenzo-Morales J."/>
            <person name="Bateman A."/>
            <person name="Chiu C.H."/>
            <person name="Tang P."/>
            <person name="Hegemann P."/>
            <person name="Fromm H."/>
            <person name="Raoult D."/>
            <person name="Greub G."/>
            <person name="Miranda-Saavedra D."/>
            <person name="Chen N."/>
            <person name="Nash P."/>
            <person name="Ginger M.L."/>
            <person name="Horn M."/>
            <person name="Schaap P."/>
            <person name="Caler L."/>
            <person name="Loftus B."/>
        </authorList>
    </citation>
    <scope>NUCLEOTIDE SEQUENCE [LARGE SCALE GENOMIC DNA]</scope>
    <source>
        <strain evidence="3 4">Neff</strain>
    </source>
</reference>